<dbReference type="Pfam" id="PF16079">
    <property type="entry name" value="Phage_holin_5_2"/>
    <property type="match status" value="1"/>
</dbReference>
<keyword evidence="2" id="KW-0812">Transmembrane</keyword>
<feature type="region of interest" description="Disordered" evidence="1">
    <location>
        <begin position="87"/>
        <end position="106"/>
    </location>
</feature>
<feature type="transmembrane region" description="Helical" evidence="2">
    <location>
        <begin position="37"/>
        <end position="54"/>
    </location>
</feature>
<dbReference type="EMBL" id="QRMZ01000029">
    <property type="protein sequence ID" value="RHK04257.1"/>
    <property type="molecule type" value="Genomic_DNA"/>
</dbReference>
<feature type="compositionally biased region" description="Polar residues" evidence="1">
    <location>
        <begin position="96"/>
        <end position="106"/>
    </location>
</feature>
<proteinExistence type="predicted"/>
<evidence type="ECO:0000313" key="4">
    <source>
        <dbReference type="Proteomes" id="UP000286288"/>
    </source>
</evidence>
<feature type="transmembrane region" description="Helical" evidence="2">
    <location>
        <begin position="6"/>
        <end position="25"/>
    </location>
</feature>
<gene>
    <name evidence="3" type="ORF">DW084_16275</name>
</gene>
<sequence length="106" mass="11725">MNVGDFILEEGLVMILLLWIIGYFVKHAGILRTEWIPFLLLGISLVFTPLFLGSYTAEHIVQAVLVTGAAVLGHQFVIQGDHLIHSDDPPDYGDGQSETGNTIYRD</sequence>
<keyword evidence="2" id="KW-1133">Transmembrane helix</keyword>
<evidence type="ECO:0000313" key="3">
    <source>
        <dbReference type="EMBL" id="RHK04257.1"/>
    </source>
</evidence>
<evidence type="ECO:0000256" key="1">
    <source>
        <dbReference type="SAM" id="MobiDB-lite"/>
    </source>
</evidence>
<organism evidence="3 4">
    <name type="scientific">Enterococcus casseliflavus</name>
    <name type="common">Enterococcus flavescens</name>
    <dbReference type="NCBI Taxonomy" id="37734"/>
    <lineage>
        <taxon>Bacteria</taxon>
        <taxon>Bacillati</taxon>
        <taxon>Bacillota</taxon>
        <taxon>Bacilli</taxon>
        <taxon>Lactobacillales</taxon>
        <taxon>Enterococcaceae</taxon>
        <taxon>Enterococcus</taxon>
    </lineage>
</organism>
<dbReference type="InterPro" id="IPR032111">
    <property type="entry name" value="Clostridium_phage_holin"/>
</dbReference>
<reference evidence="3 4" key="1">
    <citation type="submission" date="2018-08" db="EMBL/GenBank/DDBJ databases">
        <title>A genome reference for cultivated species of the human gut microbiota.</title>
        <authorList>
            <person name="Zou Y."/>
            <person name="Xue W."/>
            <person name="Luo G."/>
        </authorList>
    </citation>
    <scope>NUCLEOTIDE SEQUENCE [LARGE SCALE GENOMIC DNA]</scope>
    <source>
        <strain evidence="3 4">AF48-16</strain>
    </source>
</reference>
<keyword evidence="2" id="KW-0472">Membrane</keyword>
<dbReference type="Proteomes" id="UP000286288">
    <property type="component" value="Unassembled WGS sequence"/>
</dbReference>
<dbReference type="AlphaFoldDB" id="A0A415ENH7"/>
<evidence type="ECO:0000256" key="2">
    <source>
        <dbReference type="SAM" id="Phobius"/>
    </source>
</evidence>
<accession>A0A415ENH7</accession>
<protein>
    <submittedName>
        <fullName evidence="3">Holin</fullName>
    </submittedName>
</protein>
<comment type="caution">
    <text evidence="3">The sequence shown here is derived from an EMBL/GenBank/DDBJ whole genome shotgun (WGS) entry which is preliminary data.</text>
</comment>
<name>A0A415ENH7_ENTCA</name>